<organism evidence="2 3">
    <name type="scientific">Calocera viscosa (strain TUFC12733)</name>
    <dbReference type="NCBI Taxonomy" id="1330018"/>
    <lineage>
        <taxon>Eukaryota</taxon>
        <taxon>Fungi</taxon>
        <taxon>Dikarya</taxon>
        <taxon>Basidiomycota</taxon>
        <taxon>Agaricomycotina</taxon>
        <taxon>Dacrymycetes</taxon>
        <taxon>Dacrymycetales</taxon>
        <taxon>Dacrymycetaceae</taxon>
        <taxon>Calocera</taxon>
    </lineage>
</organism>
<keyword evidence="3" id="KW-1185">Reference proteome</keyword>
<name>A0A167FD76_CALVF</name>
<gene>
    <name evidence="2" type="ORF">CALVIDRAFT_569976</name>
</gene>
<reference evidence="2 3" key="1">
    <citation type="journal article" date="2016" name="Mol. Biol. Evol.">
        <title>Comparative Genomics of Early-Diverging Mushroom-Forming Fungi Provides Insights into the Origins of Lignocellulose Decay Capabilities.</title>
        <authorList>
            <person name="Nagy L.G."/>
            <person name="Riley R."/>
            <person name="Tritt A."/>
            <person name="Adam C."/>
            <person name="Daum C."/>
            <person name="Floudas D."/>
            <person name="Sun H."/>
            <person name="Yadav J.S."/>
            <person name="Pangilinan J."/>
            <person name="Larsson K.H."/>
            <person name="Matsuura K."/>
            <person name="Barry K."/>
            <person name="Labutti K."/>
            <person name="Kuo R."/>
            <person name="Ohm R.A."/>
            <person name="Bhattacharya S.S."/>
            <person name="Shirouzu T."/>
            <person name="Yoshinaga Y."/>
            <person name="Martin F.M."/>
            <person name="Grigoriev I.V."/>
            <person name="Hibbett D.S."/>
        </authorList>
    </citation>
    <scope>NUCLEOTIDE SEQUENCE [LARGE SCALE GENOMIC DNA]</scope>
    <source>
        <strain evidence="2 3">TUFC12733</strain>
    </source>
</reference>
<protein>
    <submittedName>
        <fullName evidence="2">Uncharacterized protein</fullName>
    </submittedName>
</protein>
<accession>A0A167FD76</accession>
<evidence type="ECO:0000313" key="2">
    <source>
        <dbReference type="EMBL" id="KZO89381.1"/>
    </source>
</evidence>
<dbReference type="Proteomes" id="UP000076738">
    <property type="component" value="Unassembled WGS sequence"/>
</dbReference>
<evidence type="ECO:0000256" key="1">
    <source>
        <dbReference type="SAM" id="MobiDB-lite"/>
    </source>
</evidence>
<dbReference type="AlphaFoldDB" id="A0A167FD76"/>
<dbReference type="EMBL" id="KV417464">
    <property type="protein sequence ID" value="KZO89381.1"/>
    <property type="molecule type" value="Genomic_DNA"/>
</dbReference>
<evidence type="ECO:0000313" key="3">
    <source>
        <dbReference type="Proteomes" id="UP000076738"/>
    </source>
</evidence>
<feature type="region of interest" description="Disordered" evidence="1">
    <location>
        <begin position="103"/>
        <end position="157"/>
    </location>
</feature>
<proteinExistence type="predicted"/>
<sequence length="157" mass="17101">MARPLKPMPKWCQSVIQSGNESPKKRQKVAASFVGPVKQDENGKDFRELSIQKCIPFITARPDWQRLVTDILRDVIKHKAPDADERAKVDTWAPYDQAGFDEWLASLPPPVPDAASAGGKPATNKVKAGTAPKATTSAAVPERSKKRPTPPSGTYLG</sequence>